<dbReference type="HOGENOM" id="CLU_2538805_0_0_11"/>
<evidence type="ECO:0000313" key="2">
    <source>
        <dbReference type="Proteomes" id="UP000007947"/>
    </source>
</evidence>
<dbReference type="Proteomes" id="UP000007947">
    <property type="component" value="Chromosome"/>
</dbReference>
<dbReference type="EMBL" id="AP012204">
    <property type="protein sequence ID" value="BAK35895.1"/>
    <property type="molecule type" value="Genomic_DNA"/>
</dbReference>
<evidence type="ECO:0000313" key="1">
    <source>
        <dbReference type="EMBL" id="BAK35895.1"/>
    </source>
</evidence>
<dbReference type="AlphaFoldDB" id="F5XJJ5"/>
<dbReference type="RefSeq" id="WP_013863764.1">
    <property type="nucleotide sequence ID" value="NC_015635.1"/>
</dbReference>
<accession>F5XJJ5</accession>
<gene>
    <name evidence="1" type="ordered locus">MLP_28810</name>
</gene>
<dbReference type="OrthoDB" id="8778495at2"/>
<organism evidence="1 2">
    <name type="scientific">Microlunatus phosphovorus (strain ATCC 700054 / DSM 10555 / JCM 9379 / NBRC 101784 / NCIMB 13414 / VKM Ac-1990 / NM-1)</name>
    <dbReference type="NCBI Taxonomy" id="1032480"/>
    <lineage>
        <taxon>Bacteria</taxon>
        <taxon>Bacillati</taxon>
        <taxon>Actinomycetota</taxon>
        <taxon>Actinomycetes</taxon>
        <taxon>Propionibacteriales</taxon>
        <taxon>Propionibacteriaceae</taxon>
        <taxon>Microlunatus</taxon>
    </lineage>
</organism>
<dbReference type="STRING" id="1032480.MLP_28810"/>
<keyword evidence="2" id="KW-1185">Reference proteome</keyword>
<sequence>MGTGEELDRTAVRKRLKPEVSGVVLEAMDQGWRVKALGHGVKLFCPCVQPDHGTFSVSGTPKSPTNEARRVRKMLSRCPKFGS</sequence>
<protein>
    <submittedName>
        <fullName evidence="1">Uncharacterized protein</fullName>
    </submittedName>
</protein>
<reference evidence="1 2" key="1">
    <citation type="submission" date="2011-05" db="EMBL/GenBank/DDBJ databases">
        <title>Whole genome sequence of Microlunatus phosphovorus NM-1.</title>
        <authorList>
            <person name="Hosoyama A."/>
            <person name="Sasaki K."/>
            <person name="Harada T."/>
            <person name="Igarashi R."/>
            <person name="Kawakoshi A."/>
            <person name="Sasagawa M."/>
            <person name="Fukada J."/>
            <person name="Nakamura S."/>
            <person name="Katano Y."/>
            <person name="Hanada S."/>
            <person name="Kamagata Y."/>
            <person name="Nakamura N."/>
            <person name="Yamazaki S."/>
            <person name="Fujita N."/>
        </authorList>
    </citation>
    <scope>NUCLEOTIDE SEQUENCE [LARGE SCALE GENOMIC DNA]</scope>
    <source>
        <strain evidence="2">ATCC 700054 / DSM 10555 / JCM 9379 / NBRC 101784 / NCIMB 13414 / VKM Ac-1990 / NM-1</strain>
    </source>
</reference>
<name>F5XJJ5_MICPN</name>
<dbReference type="KEGG" id="mph:MLP_28810"/>
<proteinExistence type="predicted"/>